<accession>A0A2M6WCT4</accession>
<evidence type="ECO:0000313" key="3">
    <source>
        <dbReference type="Proteomes" id="UP000230543"/>
    </source>
</evidence>
<organism evidence="2 3">
    <name type="scientific">Candidatus Komeilibacteria bacterium CG10_big_fil_rev_8_21_14_0_10_41_13</name>
    <dbReference type="NCBI Taxonomy" id="1974476"/>
    <lineage>
        <taxon>Bacteria</taxon>
        <taxon>Candidatus Komeiliibacteriota</taxon>
    </lineage>
</organism>
<sequence length="166" mass="19430">MADELSPKSLIIRILFLILIVFFLVLSVLYVNKRWEKIRDIRRQADAKSIVKALDFYNIQFGEFPENVDDDGDGWDKTNDQEKRTFLNPLVDIGLLPSLVFDPKNDEDYYYRYQKFAAGEFGCKRSFAVFQVSKFESEPKNVGQGECPDLNWIQLAPQGYTWFSYE</sequence>
<gene>
    <name evidence="2" type="ORF">COU22_01185</name>
</gene>
<protein>
    <recommendedName>
        <fullName evidence="4">Type II secretion system protein GspG C-terminal domain-containing protein</fullName>
    </recommendedName>
</protein>
<comment type="caution">
    <text evidence="2">The sequence shown here is derived from an EMBL/GenBank/DDBJ whole genome shotgun (WGS) entry which is preliminary data.</text>
</comment>
<feature type="transmembrane region" description="Helical" evidence="1">
    <location>
        <begin position="12"/>
        <end position="32"/>
    </location>
</feature>
<proteinExistence type="predicted"/>
<reference evidence="3" key="1">
    <citation type="submission" date="2017-09" db="EMBL/GenBank/DDBJ databases">
        <title>Depth-based differentiation of microbial function through sediment-hosted aquifers and enrichment of novel symbionts in the deep terrestrial subsurface.</title>
        <authorList>
            <person name="Probst A.J."/>
            <person name="Ladd B."/>
            <person name="Jarett J.K."/>
            <person name="Geller-Mcgrath D.E."/>
            <person name="Sieber C.M.K."/>
            <person name="Emerson J.B."/>
            <person name="Anantharaman K."/>
            <person name="Thomas B.C."/>
            <person name="Malmstrom R."/>
            <person name="Stieglmeier M."/>
            <person name="Klingl A."/>
            <person name="Woyke T."/>
            <person name="Ryan C.M."/>
            <person name="Banfield J.F."/>
        </authorList>
    </citation>
    <scope>NUCLEOTIDE SEQUENCE [LARGE SCALE GENOMIC DNA]</scope>
</reference>
<keyword evidence="1" id="KW-0472">Membrane</keyword>
<dbReference type="AlphaFoldDB" id="A0A2M6WCT4"/>
<name>A0A2M6WCT4_9BACT</name>
<dbReference type="EMBL" id="PFBO01000036">
    <property type="protein sequence ID" value="PIT90611.1"/>
    <property type="molecule type" value="Genomic_DNA"/>
</dbReference>
<keyword evidence="1" id="KW-1133">Transmembrane helix</keyword>
<evidence type="ECO:0008006" key="4">
    <source>
        <dbReference type="Google" id="ProtNLM"/>
    </source>
</evidence>
<dbReference type="Proteomes" id="UP000230543">
    <property type="component" value="Unassembled WGS sequence"/>
</dbReference>
<dbReference type="Gene3D" id="3.30.700.10">
    <property type="entry name" value="Glycoprotein, Type 4 Pilin"/>
    <property type="match status" value="1"/>
</dbReference>
<evidence type="ECO:0000256" key="1">
    <source>
        <dbReference type="SAM" id="Phobius"/>
    </source>
</evidence>
<evidence type="ECO:0000313" key="2">
    <source>
        <dbReference type="EMBL" id="PIT90611.1"/>
    </source>
</evidence>
<keyword evidence="1" id="KW-0812">Transmembrane</keyword>